<gene>
    <name evidence="1" type="ORF">UFOVP1503_15</name>
    <name evidence="2" type="ORF">UFOVP1505_11</name>
</gene>
<evidence type="ECO:0000313" key="1">
    <source>
        <dbReference type="EMBL" id="CAB4217238.1"/>
    </source>
</evidence>
<accession>A0A6J5SP64</accession>
<reference evidence="1" key="1">
    <citation type="submission" date="2020-05" db="EMBL/GenBank/DDBJ databases">
        <authorList>
            <person name="Chiriac C."/>
            <person name="Salcher M."/>
            <person name="Ghai R."/>
            <person name="Kavagutti S V."/>
        </authorList>
    </citation>
    <scope>NUCLEOTIDE SEQUENCE</scope>
</reference>
<proteinExistence type="predicted"/>
<dbReference type="EMBL" id="LR798350">
    <property type="protein sequence ID" value="CAB5225761.1"/>
    <property type="molecule type" value="Genomic_DNA"/>
</dbReference>
<organism evidence="1">
    <name type="scientific">uncultured Caudovirales phage</name>
    <dbReference type="NCBI Taxonomy" id="2100421"/>
    <lineage>
        <taxon>Viruses</taxon>
        <taxon>Duplodnaviria</taxon>
        <taxon>Heunggongvirae</taxon>
        <taxon>Uroviricota</taxon>
        <taxon>Caudoviricetes</taxon>
        <taxon>Peduoviridae</taxon>
        <taxon>Maltschvirus</taxon>
        <taxon>Maltschvirus maltsch</taxon>
    </lineage>
</organism>
<name>A0A6J5SP64_9CAUD</name>
<protein>
    <submittedName>
        <fullName evidence="1">Uncharacterized protein</fullName>
    </submittedName>
</protein>
<sequence>MARQITLNKLEQPVIQLEQADYDNCVEVTEKILEYARRNGHKNSYGMNPAQNYAYDFCGALGEQAIAHFFDFDYTYNGYDPAATDVLGYQVRATYYGNGSLLTHPIKTNENNRGDNAGRYILVTIDPTTLSATIRGYSTLTRCNERASNWTTQINGKPVRWPCFFMPQWQLFPIDMLPATQELINHQTRKKN</sequence>
<dbReference type="EMBL" id="LR797451">
    <property type="protein sequence ID" value="CAB4217238.1"/>
    <property type="molecule type" value="Genomic_DNA"/>
</dbReference>
<evidence type="ECO:0000313" key="2">
    <source>
        <dbReference type="EMBL" id="CAB5225761.1"/>
    </source>
</evidence>